<dbReference type="Proteomes" id="UP001220324">
    <property type="component" value="Unassembled WGS sequence"/>
</dbReference>
<evidence type="ECO:0000256" key="4">
    <source>
        <dbReference type="ARBA" id="ARBA00022989"/>
    </source>
</evidence>
<dbReference type="PANTHER" id="PTHR43791">
    <property type="entry name" value="PERMEASE-RELATED"/>
    <property type="match status" value="1"/>
</dbReference>
<gene>
    <name evidence="7" type="ORF">N7494_006734</name>
</gene>
<evidence type="ECO:0000256" key="5">
    <source>
        <dbReference type="ARBA" id="ARBA00023136"/>
    </source>
</evidence>
<feature type="transmembrane region" description="Helical" evidence="6">
    <location>
        <begin position="391"/>
        <end position="414"/>
    </location>
</feature>
<dbReference type="InterPro" id="IPR036259">
    <property type="entry name" value="MFS_trans_sf"/>
</dbReference>
<dbReference type="Gene3D" id="1.20.1250.20">
    <property type="entry name" value="MFS general substrate transporter like domains"/>
    <property type="match status" value="2"/>
</dbReference>
<dbReference type="Pfam" id="PF07690">
    <property type="entry name" value="MFS_1"/>
    <property type="match status" value="1"/>
</dbReference>
<proteinExistence type="predicted"/>
<feature type="transmembrane region" description="Helical" evidence="6">
    <location>
        <begin position="234"/>
        <end position="254"/>
    </location>
</feature>
<evidence type="ECO:0000313" key="7">
    <source>
        <dbReference type="EMBL" id="KAJ5541658.1"/>
    </source>
</evidence>
<keyword evidence="8" id="KW-1185">Reference proteome</keyword>
<dbReference type="GO" id="GO:0022857">
    <property type="term" value="F:transmembrane transporter activity"/>
    <property type="evidence" value="ECO:0007669"/>
    <property type="project" value="InterPro"/>
</dbReference>
<feature type="transmembrane region" description="Helical" evidence="6">
    <location>
        <begin position="358"/>
        <end position="379"/>
    </location>
</feature>
<dbReference type="InterPro" id="IPR011701">
    <property type="entry name" value="MFS"/>
</dbReference>
<comment type="caution">
    <text evidence="7">The sequence shown here is derived from an EMBL/GenBank/DDBJ whole genome shotgun (WGS) entry which is preliminary data.</text>
</comment>
<keyword evidence="5 6" id="KW-0472">Membrane</keyword>
<evidence type="ECO:0000256" key="3">
    <source>
        <dbReference type="ARBA" id="ARBA00022692"/>
    </source>
</evidence>
<keyword evidence="4 6" id="KW-1133">Transmembrane helix</keyword>
<dbReference type="GO" id="GO:0016020">
    <property type="term" value="C:membrane"/>
    <property type="evidence" value="ECO:0007669"/>
    <property type="project" value="UniProtKB-SubCell"/>
</dbReference>
<dbReference type="AlphaFoldDB" id="A0AAD6CWU6"/>
<comment type="subcellular location">
    <subcellularLocation>
        <location evidence="1">Membrane</location>
        <topology evidence="1">Multi-pass membrane protein</topology>
    </subcellularLocation>
</comment>
<feature type="transmembrane region" description="Helical" evidence="6">
    <location>
        <begin position="101"/>
        <end position="126"/>
    </location>
</feature>
<evidence type="ECO:0000313" key="8">
    <source>
        <dbReference type="Proteomes" id="UP001220324"/>
    </source>
</evidence>
<sequence>MDHKEDIEYVESQSPAVDDDLGFTPREQRHIIHKIDRRLILGLGLLFAASLIDRTNLGNAAIAGSILVRKIGPRNFLSGITFVWGVVMMCFGFVHDWKVMIALRIILGIFEASLFPGAVYLLALWYSRYDVHKRYSSFYLLSTIGASLSGVLAYGFMQMAGLGGLSAWQWIFVMEGLLTCVIAVLSTGCSQSTELLSPREIEFILRRIDRDRSDADDEVFSLSSFLAPALDLKIWGFGLIFLCSTVVAYAMAFFQPIILSQKLGFGIGASQALTTPPYFFAGLLMYTQGWAGDKWHFRSPIIIYNALQTIVGLCILEWVSAPGVQYFGIFLVAAGANSTIPAVLAWQANNIRGQWKRAFCSASIITFGGIGGIIGAVVYRSQDAPNFFPGVMASIVCNIIILLVAGMLTVHFHLSNRKARRGTLVIEGLPGFCYTL</sequence>
<keyword evidence="2" id="KW-0813">Transport</keyword>
<dbReference type="SUPFAM" id="SSF103473">
    <property type="entry name" value="MFS general substrate transporter"/>
    <property type="match status" value="1"/>
</dbReference>
<protein>
    <submittedName>
        <fullName evidence="7">Phthalate transporter</fullName>
    </submittedName>
</protein>
<reference evidence="7 8" key="1">
    <citation type="journal article" date="2023" name="IMA Fungus">
        <title>Comparative genomic study of the Penicillium genus elucidates a diverse pangenome and 15 lateral gene transfer events.</title>
        <authorList>
            <person name="Petersen C."/>
            <person name="Sorensen T."/>
            <person name="Nielsen M.R."/>
            <person name="Sondergaard T.E."/>
            <person name="Sorensen J.L."/>
            <person name="Fitzpatrick D.A."/>
            <person name="Frisvad J.C."/>
            <person name="Nielsen K.L."/>
        </authorList>
    </citation>
    <scope>NUCLEOTIDE SEQUENCE [LARGE SCALE GENOMIC DNA]</scope>
    <source>
        <strain evidence="7 8">IBT 35679</strain>
    </source>
</reference>
<feature type="transmembrane region" description="Helical" evidence="6">
    <location>
        <begin position="138"/>
        <end position="156"/>
    </location>
</feature>
<name>A0AAD6CWU6_9EURO</name>
<keyword evidence="3 6" id="KW-0812">Transmembrane</keyword>
<feature type="transmembrane region" description="Helical" evidence="6">
    <location>
        <begin position="168"/>
        <end position="188"/>
    </location>
</feature>
<feature type="transmembrane region" description="Helical" evidence="6">
    <location>
        <begin position="301"/>
        <end position="320"/>
    </location>
</feature>
<evidence type="ECO:0000256" key="1">
    <source>
        <dbReference type="ARBA" id="ARBA00004141"/>
    </source>
</evidence>
<dbReference type="EMBL" id="JAQIZZ010000005">
    <property type="protein sequence ID" value="KAJ5541658.1"/>
    <property type="molecule type" value="Genomic_DNA"/>
</dbReference>
<accession>A0AAD6CWU6</accession>
<feature type="transmembrane region" description="Helical" evidence="6">
    <location>
        <begin position="326"/>
        <end position="346"/>
    </location>
</feature>
<organism evidence="7 8">
    <name type="scientific">Penicillium frequentans</name>
    <dbReference type="NCBI Taxonomy" id="3151616"/>
    <lineage>
        <taxon>Eukaryota</taxon>
        <taxon>Fungi</taxon>
        <taxon>Dikarya</taxon>
        <taxon>Ascomycota</taxon>
        <taxon>Pezizomycotina</taxon>
        <taxon>Eurotiomycetes</taxon>
        <taxon>Eurotiomycetidae</taxon>
        <taxon>Eurotiales</taxon>
        <taxon>Aspergillaceae</taxon>
        <taxon>Penicillium</taxon>
    </lineage>
</organism>
<evidence type="ECO:0000256" key="2">
    <source>
        <dbReference type="ARBA" id="ARBA00022448"/>
    </source>
</evidence>
<dbReference type="PANTHER" id="PTHR43791:SF47">
    <property type="entry name" value="MAJOR FACILITATOR SUPERFAMILY (MFS) PROFILE DOMAIN-CONTAINING PROTEIN-RELATED"/>
    <property type="match status" value="1"/>
</dbReference>
<feature type="transmembrane region" description="Helical" evidence="6">
    <location>
        <begin position="76"/>
        <end position="94"/>
    </location>
</feature>
<evidence type="ECO:0000256" key="6">
    <source>
        <dbReference type="SAM" id="Phobius"/>
    </source>
</evidence>